<dbReference type="Pfam" id="PF01909">
    <property type="entry name" value="NTP_transf_2"/>
    <property type="match status" value="1"/>
</dbReference>
<evidence type="ECO:0000313" key="3">
    <source>
        <dbReference type="Proteomes" id="UP000318626"/>
    </source>
</evidence>
<protein>
    <recommendedName>
        <fullName evidence="1">Polymerase nucleotidyl transferase domain-containing protein</fullName>
    </recommendedName>
</protein>
<dbReference type="Gene3D" id="3.30.460.10">
    <property type="entry name" value="Beta Polymerase, domain 2"/>
    <property type="match status" value="1"/>
</dbReference>
<dbReference type="RefSeq" id="WP_144969545.1">
    <property type="nucleotide sequence ID" value="NZ_CP036289.1"/>
</dbReference>
<name>A0A518C1F0_9BACT</name>
<accession>A0A518C1F0</accession>
<keyword evidence="3" id="KW-1185">Reference proteome</keyword>
<gene>
    <name evidence="2" type="ORF">Pan97_00060</name>
</gene>
<dbReference type="AlphaFoldDB" id="A0A518C1F0"/>
<sequence>MIDVSDPDPIQTLANALGEDWPAIQDAKFAGFIQIDKLSRLVAKTKPPTNTSVVAFGSIARKEWTSKSDVDWTFIVDGPSGVDHFPAMEDVRKVLKDFKGPGPTETFGTLTSSHPLVHEIGGNNDTNQNMTRRLLLLLESEPLSGKTTHSRLCRAILERYIVCDSPVSNALEYRIPRFLLNDVVRLWRTFAVDYATKKWERSNEGWALRNIKLRMSRKLLFAKGMLLCFACEKTFAGSPSTSSLDEINLELLSYCYELSRVPPLAFLASALHNLAPKPLASRILRSYDQFIELLNNEDRRNHLEGLSFDNSEDDVFQHERNNSREFRDGLLEFFFDSDQRLAHLTRRYGVF</sequence>
<dbReference type="Proteomes" id="UP000318626">
    <property type="component" value="Chromosome"/>
</dbReference>
<dbReference type="EMBL" id="CP036289">
    <property type="protein sequence ID" value="QDU73040.1"/>
    <property type="molecule type" value="Genomic_DNA"/>
</dbReference>
<organism evidence="2 3">
    <name type="scientific">Bremerella volcania</name>
    <dbReference type="NCBI Taxonomy" id="2527984"/>
    <lineage>
        <taxon>Bacteria</taxon>
        <taxon>Pseudomonadati</taxon>
        <taxon>Planctomycetota</taxon>
        <taxon>Planctomycetia</taxon>
        <taxon>Pirellulales</taxon>
        <taxon>Pirellulaceae</taxon>
        <taxon>Bremerella</taxon>
    </lineage>
</organism>
<dbReference type="OrthoDB" id="272882at2"/>
<dbReference type="GO" id="GO:0016779">
    <property type="term" value="F:nucleotidyltransferase activity"/>
    <property type="evidence" value="ECO:0007669"/>
    <property type="project" value="InterPro"/>
</dbReference>
<evidence type="ECO:0000313" key="2">
    <source>
        <dbReference type="EMBL" id="QDU73040.1"/>
    </source>
</evidence>
<feature type="domain" description="Polymerase nucleotidyl transferase" evidence="1">
    <location>
        <begin position="44"/>
        <end position="80"/>
    </location>
</feature>
<dbReference type="InterPro" id="IPR002934">
    <property type="entry name" value="Polymerase_NTP_transf_dom"/>
</dbReference>
<proteinExistence type="predicted"/>
<dbReference type="KEGG" id="bvo:Pan97_00060"/>
<reference evidence="3" key="1">
    <citation type="submission" date="2019-02" db="EMBL/GenBank/DDBJ databases">
        <title>Deep-cultivation of Planctomycetes and their phenomic and genomic characterization uncovers novel biology.</title>
        <authorList>
            <person name="Wiegand S."/>
            <person name="Jogler M."/>
            <person name="Boedeker C."/>
            <person name="Pinto D."/>
            <person name="Vollmers J."/>
            <person name="Rivas-Marin E."/>
            <person name="Kohn T."/>
            <person name="Peeters S.H."/>
            <person name="Heuer A."/>
            <person name="Rast P."/>
            <person name="Oberbeckmann S."/>
            <person name="Bunk B."/>
            <person name="Jeske O."/>
            <person name="Meyerdierks A."/>
            <person name="Storesund J.E."/>
            <person name="Kallscheuer N."/>
            <person name="Luecker S."/>
            <person name="Lage O.M."/>
            <person name="Pohl T."/>
            <person name="Merkel B.J."/>
            <person name="Hornburger P."/>
            <person name="Mueller R.-W."/>
            <person name="Bruemmer F."/>
            <person name="Labrenz M."/>
            <person name="Spormann A.M."/>
            <person name="Op den Camp H."/>
            <person name="Overmann J."/>
            <person name="Amann R."/>
            <person name="Jetten M.S.M."/>
            <person name="Mascher T."/>
            <person name="Medema M.H."/>
            <person name="Devos D.P."/>
            <person name="Kaster A.-K."/>
            <person name="Ovreas L."/>
            <person name="Rohde M."/>
            <person name="Galperin M.Y."/>
            <person name="Jogler C."/>
        </authorList>
    </citation>
    <scope>NUCLEOTIDE SEQUENCE [LARGE SCALE GENOMIC DNA]</scope>
    <source>
        <strain evidence="3">Pan97</strain>
    </source>
</reference>
<evidence type="ECO:0000259" key="1">
    <source>
        <dbReference type="Pfam" id="PF01909"/>
    </source>
</evidence>
<dbReference type="InterPro" id="IPR043519">
    <property type="entry name" value="NT_sf"/>
</dbReference>
<dbReference type="SUPFAM" id="SSF81301">
    <property type="entry name" value="Nucleotidyltransferase"/>
    <property type="match status" value="1"/>
</dbReference>